<comment type="caution">
    <text evidence="1">The sequence shown here is derived from an EMBL/GenBank/DDBJ whole genome shotgun (WGS) entry which is preliminary data.</text>
</comment>
<dbReference type="AlphaFoldDB" id="A0A921URC3"/>
<name>A0A921URC3_SORBI</name>
<evidence type="ECO:0000313" key="2">
    <source>
        <dbReference type="Proteomes" id="UP000807115"/>
    </source>
</evidence>
<evidence type="ECO:0000313" key="1">
    <source>
        <dbReference type="EMBL" id="KAG0540430.1"/>
    </source>
</evidence>
<accession>A0A921URC3</accession>
<gene>
    <name evidence="1" type="ORF">BDA96_03G408300</name>
</gene>
<proteinExistence type="predicted"/>
<dbReference type="EMBL" id="CM027682">
    <property type="protein sequence ID" value="KAG0540430.1"/>
    <property type="molecule type" value="Genomic_DNA"/>
</dbReference>
<reference evidence="1" key="1">
    <citation type="journal article" date="2019" name="BMC Genomics">
        <title>A new reference genome for Sorghum bicolor reveals high levels of sequence similarity between sweet and grain genotypes: implications for the genetics of sugar metabolism.</title>
        <authorList>
            <person name="Cooper E.A."/>
            <person name="Brenton Z.W."/>
            <person name="Flinn B.S."/>
            <person name="Jenkins J."/>
            <person name="Shu S."/>
            <person name="Flowers D."/>
            <person name="Luo F."/>
            <person name="Wang Y."/>
            <person name="Xia P."/>
            <person name="Barry K."/>
            <person name="Daum C."/>
            <person name="Lipzen A."/>
            <person name="Yoshinaga Y."/>
            <person name="Schmutz J."/>
            <person name="Saski C."/>
            <person name="Vermerris W."/>
            <person name="Kresovich S."/>
        </authorList>
    </citation>
    <scope>NUCLEOTIDE SEQUENCE</scope>
</reference>
<dbReference type="Proteomes" id="UP000807115">
    <property type="component" value="Chromosome 3"/>
</dbReference>
<sequence>MVRASPADYLNPLPILYLGSGEQKNALQQAIYLSTYFCWPNKFSLPLPRSVGPTNMPTYSLPRSSLSRTRTHATRPHCSTAALQPSLLAALHPGGAPPAPLSSSTQMAGFLPGGSSPTAPPWRLPPQRVFSTAARSQMRRAPPAPRCSSCSSLFQWRPVPSDGARARRPCPMTFPPMVLDLPGAAPSHNST</sequence>
<reference evidence="1" key="2">
    <citation type="submission" date="2020-10" db="EMBL/GenBank/DDBJ databases">
        <authorList>
            <person name="Cooper E.A."/>
            <person name="Brenton Z.W."/>
            <person name="Flinn B.S."/>
            <person name="Jenkins J."/>
            <person name="Shu S."/>
            <person name="Flowers D."/>
            <person name="Luo F."/>
            <person name="Wang Y."/>
            <person name="Xia P."/>
            <person name="Barry K."/>
            <person name="Daum C."/>
            <person name="Lipzen A."/>
            <person name="Yoshinaga Y."/>
            <person name="Schmutz J."/>
            <person name="Saski C."/>
            <person name="Vermerris W."/>
            <person name="Kresovich S."/>
        </authorList>
    </citation>
    <scope>NUCLEOTIDE SEQUENCE</scope>
</reference>
<organism evidence="1 2">
    <name type="scientific">Sorghum bicolor</name>
    <name type="common">Sorghum</name>
    <name type="synonym">Sorghum vulgare</name>
    <dbReference type="NCBI Taxonomy" id="4558"/>
    <lineage>
        <taxon>Eukaryota</taxon>
        <taxon>Viridiplantae</taxon>
        <taxon>Streptophyta</taxon>
        <taxon>Embryophyta</taxon>
        <taxon>Tracheophyta</taxon>
        <taxon>Spermatophyta</taxon>
        <taxon>Magnoliopsida</taxon>
        <taxon>Liliopsida</taxon>
        <taxon>Poales</taxon>
        <taxon>Poaceae</taxon>
        <taxon>PACMAD clade</taxon>
        <taxon>Panicoideae</taxon>
        <taxon>Andropogonodae</taxon>
        <taxon>Andropogoneae</taxon>
        <taxon>Sorghinae</taxon>
        <taxon>Sorghum</taxon>
    </lineage>
</organism>
<protein>
    <submittedName>
        <fullName evidence="1">Uncharacterized protein</fullName>
    </submittedName>
</protein>